<feature type="binding site" evidence="14">
    <location>
        <position position="400"/>
    </location>
    <ligand>
        <name>Zn(2+)</name>
        <dbReference type="ChEBI" id="CHEBI:29105"/>
        <note>catalytic</note>
    </ligand>
</feature>
<dbReference type="InterPro" id="IPR003593">
    <property type="entry name" value="AAA+_ATPase"/>
</dbReference>
<keyword evidence="12 14" id="KW-0472">Membrane</keyword>
<dbReference type="FunFam" id="1.20.58.760:FF:000001">
    <property type="entry name" value="ATP-dependent zinc metalloprotease FtsH"/>
    <property type="match status" value="1"/>
</dbReference>
<protein>
    <recommendedName>
        <fullName evidence="14">ATP-dependent zinc metalloprotease FtsH</fullName>
        <ecNumber evidence="14">3.4.24.-</ecNumber>
    </recommendedName>
</protein>
<feature type="transmembrane region" description="Helical" evidence="14">
    <location>
        <begin position="81"/>
        <end position="102"/>
    </location>
</feature>
<accession>A0A9D9DJ61</accession>
<proteinExistence type="inferred from homology"/>
<gene>
    <name evidence="14 18" type="primary">ftsH</name>
    <name evidence="18" type="ORF">IAC58_04945</name>
</gene>
<dbReference type="GO" id="GO:0005886">
    <property type="term" value="C:plasma membrane"/>
    <property type="evidence" value="ECO:0007669"/>
    <property type="project" value="UniProtKB-SubCell"/>
</dbReference>
<evidence type="ECO:0000256" key="12">
    <source>
        <dbReference type="ARBA" id="ARBA00023136"/>
    </source>
</evidence>
<dbReference type="CDD" id="cd19501">
    <property type="entry name" value="RecA-like_FtsH"/>
    <property type="match status" value="1"/>
</dbReference>
<feature type="binding site" evidence="14">
    <location>
        <position position="396"/>
    </location>
    <ligand>
        <name>Zn(2+)</name>
        <dbReference type="ChEBI" id="CHEBI:29105"/>
        <note>catalytic</note>
    </ligand>
</feature>
<comment type="function">
    <text evidence="14">Acts as a processive, ATP-dependent zinc metallopeptidase for both cytoplasmic and membrane proteins. Plays a role in the quality control of integral membrane proteins.</text>
</comment>
<evidence type="ECO:0000256" key="11">
    <source>
        <dbReference type="ARBA" id="ARBA00023049"/>
    </source>
</evidence>
<dbReference type="PROSITE" id="PS00674">
    <property type="entry name" value="AAA"/>
    <property type="match status" value="1"/>
</dbReference>
<keyword evidence="7 14" id="KW-0378">Hydrolase</keyword>
<dbReference type="SUPFAM" id="SSF140990">
    <property type="entry name" value="FtsH protease domain-like"/>
    <property type="match status" value="1"/>
</dbReference>
<dbReference type="InterPro" id="IPR027417">
    <property type="entry name" value="P-loop_NTPase"/>
</dbReference>
<dbReference type="InterPro" id="IPR037219">
    <property type="entry name" value="Peptidase_M41-like"/>
</dbReference>
<dbReference type="HAMAP" id="MF_01458">
    <property type="entry name" value="FtsH"/>
    <property type="match status" value="1"/>
</dbReference>
<dbReference type="FunFam" id="1.10.8.60:FF:000001">
    <property type="entry name" value="ATP-dependent zinc metalloprotease FtsH"/>
    <property type="match status" value="1"/>
</dbReference>
<evidence type="ECO:0000256" key="16">
    <source>
        <dbReference type="SAM" id="MobiDB-lite"/>
    </source>
</evidence>
<comment type="caution">
    <text evidence="14">Lacks conserved residue(s) required for the propagation of feature annotation.</text>
</comment>
<keyword evidence="10 14" id="KW-1133">Transmembrane helix</keyword>
<comment type="cofactor">
    <cofactor evidence="14">
        <name>Zn(2+)</name>
        <dbReference type="ChEBI" id="CHEBI:29105"/>
    </cofactor>
    <text evidence="14">Binds 1 zinc ion per subunit.</text>
</comment>
<keyword evidence="9 14" id="KW-0067">ATP-binding</keyword>
<evidence type="ECO:0000256" key="3">
    <source>
        <dbReference type="ARBA" id="ARBA00022670"/>
    </source>
</evidence>
<feature type="compositionally biased region" description="Basic and acidic residues" evidence="16">
    <location>
        <begin position="595"/>
        <end position="620"/>
    </location>
</feature>
<dbReference type="GO" id="GO:0004176">
    <property type="term" value="F:ATP-dependent peptidase activity"/>
    <property type="evidence" value="ECO:0007669"/>
    <property type="project" value="InterPro"/>
</dbReference>
<dbReference type="SUPFAM" id="SSF52540">
    <property type="entry name" value="P-loop containing nucleoside triphosphate hydrolases"/>
    <property type="match status" value="1"/>
</dbReference>
<evidence type="ECO:0000256" key="8">
    <source>
        <dbReference type="ARBA" id="ARBA00022833"/>
    </source>
</evidence>
<keyword evidence="14" id="KW-1003">Cell membrane</keyword>
<evidence type="ECO:0000256" key="4">
    <source>
        <dbReference type="ARBA" id="ARBA00022692"/>
    </source>
</evidence>
<evidence type="ECO:0000256" key="1">
    <source>
        <dbReference type="ARBA" id="ARBA00004370"/>
    </source>
</evidence>
<dbReference type="AlphaFoldDB" id="A0A9D9DJ61"/>
<dbReference type="NCBIfam" id="TIGR01241">
    <property type="entry name" value="FtsH_fam"/>
    <property type="match status" value="1"/>
</dbReference>
<dbReference type="PANTHER" id="PTHR23076">
    <property type="entry name" value="METALLOPROTEASE M41 FTSH"/>
    <property type="match status" value="1"/>
</dbReference>
<dbReference type="Pfam" id="PF17862">
    <property type="entry name" value="AAA_lid_3"/>
    <property type="match status" value="1"/>
</dbReference>
<feature type="binding site" evidence="14">
    <location>
        <begin position="174"/>
        <end position="181"/>
    </location>
    <ligand>
        <name>ATP</name>
        <dbReference type="ChEBI" id="CHEBI:30616"/>
    </ligand>
</feature>
<dbReference type="InterPro" id="IPR000642">
    <property type="entry name" value="Peptidase_M41"/>
</dbReference>
<feature type="domain" description="AAA+ ATPase" evidence="17">
    <location>
        <begin position="166"/>
        <end position="305"/>
    </location>
</feature>
<dbReference type="EMBL" id="JADIMY010000097">
    <property type="protein sequence ID" value="MBO8427872.1"/>
    <property type="molecule type" value="Genomic_DNA"/>
</dbReference>
<dbReference type="InterPro" id="IPR005936">
    <property type="entry name" value="FtsH"/>
</dbReference>
<dbReference type="EC" id="3.4.24.-" evidence="14"/>
<dbReference type="GO" id="GO:0004222">
    <property type="term" value="F:metalloendopeptidase activity"/>
    <property type="evidence" value="ECO:0007669"/>
    <property type="project" value="InterPro"/>
</dbReference>
<evidence type="ECO:0000313" key="19">
    <source>
        <dbReference type="Proteomes" id="UP000823613"/>
    </source>
</evidence>
<evidence type="ECO:0000313" key="18">
    <source>
        <dbReference type="EMBL" id="MBO8427872.1"/>
    </source>
</evidence>
<dbReference type="InterPro" id="IPR003960">
    <property type="entry name" value="ATPase_AAA_CS"/>
</dbReference>
<comment type="similarity">
    <text evidence="13 14">In the central section; belongs to the AAA ATPase family.</text>
</comment>
<dbReference type="Proteomes" id="UP000823613">
    <property type="component" value="Unassembled WGS sequence"/>
</dbReference>
<reference evidence="18" key="2">
    <citation type="journal article" date="2021" name="PeerJ">
        <title>Extensive microbial diversity within the chicken gut microbiome revealed by metagenomics and culture.</title>
        <authorList>
            <person name="Gilroy R."/>
            <person name="Ravi A."/>
            <person name="Getino M."/>
            <person name="Pursley I."/>
            <person name="Horton D.L."/>
            <person name="Alikhan N.F."/>
            <person name="Baker D."/>
            <person name="Gharbi K."/>
            <person name="Hall N."/>
            <person name="Watson M."/>
            <person name="Adriaenssens E.M."/>
            <person name="Foster-Nyarko E."/>
            <person name="Jarju S."/>
            <person name="Secka A."/>
            <person name="Antonio M."/>
            <person name="Oren A."/>
            <person name="Chaudhuri R.R."/>
            <person name="La Ragione R."/>
            <person name="Hildebrand F."/>
            <person name="Pallen M.J."/>
        </authorList>
    </citation>
    <scope>NUCLEOTIDE SEQUENCE</scope>
    <source>
        <strain evidence="18">11159</strain>
    </source>
</reference>
<dbReference type="InterPro" id="IPR041569">
    <property type="entry name" value="AAA_lid_3"/>
</dbReference>
<dbReference type="Pfam" id="PF00004">
    <property type="entry name" value="AAA"/>
    <property type="match status" value="1"/>
</dbReference>
<evidence type="ECO:0000256" key="14">
    <source>
        <dbReference type="HAMAP-Rule" id="MF_01458"/>
    </source>
</evidence>
<comment type="subunit">
    <text evidence="14">Homohexamer.</text>
</comment>
<feature type="active site" evidence="14">
    <location>
        <position position="397"/>
    </location>
</feature>
<dbReference type="Gene3D" id="1.10.8.60">
    <property type="match status" value="1"/>
</dbReference>
<evidence type="ECO:0000256" key="5">
    <source>
        <dbReference type="ARBA" id="ARBA00022723"/>
    </source>
</evidence>
<keyword evidence="6 14" id="KW-0547">Nucleotide-binding</keyword>
<name>A0A9D9DJ61_9BACL</name>
<comment type="subcellular location">
    <subcellularLocation>
        <location evidence="14">Cell membrane</location>
        <topology evidence="14">Multi-pass membrane protein</topology>
        <orientation evidence="14">Cytoplasmic side</orientation>
    </subcellularLocation>
    <subcellularLocation>
        <location evidence="1">Membrane</location>
    </subcellularLocation>
</comment>
<evidence type="ECO:0000256" key="9">
    <source>
        <dbReference type="ARBA" id="ARBA00022840"/>
    </source>
</evidence>
<dbReference type="Pfam" id="PF01434">
    <property type="entry name" value="Peptidase_M41"/>
    <property type="match status" value="1"/>
</dbReference>
<dbReference type="FunFam" id="3.40.50.300:FF:000001">
    <property type="entry name" value="ATP-dependent zinc metalloprotease FtsH"/>
    <property type="match status" value="1"/>
</dbReference>
<dbReference type="Gene3D" id="3.40.50.300">
    <property type="entry name" value="P-loop containing nucleotide triphosphate hydrolases"/>
    <property type="match status" value="1"/>
</dbReference>
<evidence type="ECO:0000256" key="7">
    <source>
        <dbReference type="ARBA" id="ARBA00022801"/>
    </source>
</evidence>
<keyword evidence="5 14" id="KW-0479">Metal-binding</keyword>
<keyword evidence="11 14" id="KW-0482">Metalloprotease</keyword>
<dbReference type="GO" id="GO:0030163">
    <property type="term" value="P:protein catabolic process"/>
    <property type="evidence" value="ECO:0007669"/>
    <property type="project" value="UniProtKB-UniRule"/>
</dbReference>
<evidence type="ECO:0000256" key="2">
    <source>
        <dbReference type="ARBA" id="ARBA00010044"/>
    </source>
</evidence>
<dbReference type="GO" id="GO:0006508">
    <property type="term" value="P:proteolysis"/>
    <property type="evidence" value="ECO:0007669"/>
    <property type="project" value="UniProtKB-KW"/>
</dbReference>
<dbReference type="SMART" id="SM00382">
    <property type="entry name" value="AAA"/>
    <property type="match status" value="1"/>
</dbReference>
<evidence type="ECO:0000259" key="17">
    <source>
        <dbReference type="SMART" id="SM00382"/>
    </source>
</evidence>
<dbReference type="GO" id="GO:0008270">
    <property type="term" value="F:zinc ion binding"/>
    <property type="evidence" value="ECO:0007669"/>
    <property type="project" value="UniProtKB-UniRule"/>
</dbReference>
<dbReference type="InterPro" id="IPR003959">
    <property type="entry name" value="ATPase_AAA_core"/>
</dbReference>
<dbReference type="GO" id="GO:0016887">
    <property type="term" value="F:ATP hydrolysis activity"/>
    <property type="evidence" value="ECO:0007669"/>
    <property type="project" value="UniProtKB-UniRule"/>
</dbReference>
<keyword evidence="4 14" id="KW-0812">Transmembrane</keyword>
<reference evidence="18" key="1">
    <citation type="submission" date="2020-10" db="EMBL/GenBank/DDBJ databases">
        <authorList>
            <person name="Gilroy R."/>
        </authorList>
    </citation>
    <scope>NUCLEOTIDE SEQUENCE</scope>
    <source>
        <strain evidence="18">11159</strain>
    </source>
</reference>
<dbReference type="GO" id="GO:0005524">
    <property type="term" value="F:ATP binding"/>
    <property type="evidence" value="ECO:0007669"/>
    <property type="project" value="UniProtKB-UniRule"/>
</dbReference>
<evidence type="ECO:0000256" key="15">
    <source>
        <dbReference type="RuleBase" id="RU003651"/>
    </source>
</evidence>
<comment type="similarity">
    <text evidence="15">Belongs to the AAA ATPase family.</text>
</comment>
<keyword evidence="3 14" id="KW-0645">Protease</keyword>
<dbReference type="PANTHER" id="PTHR23076:SF113">
    <property type="entry name" value="ATP-DEPENDENT ZINC METALLOPROTEASE FTSH 1, CHLOROPLASTIC-RELATED"/>
    <property type="match status" value="1"/>
</dbReference>
<comment type="similarity">
    <text evidence="2 14">In the C-terminal section; belongs to the peptidase M41 family.</text>
</comment>
<feature type="binding site" evidence="14">
    <location>
        <position position="472"/>
    </location>
    <ligand>
        <name>Zn(2+)</name>
        <dbReference type="ChEBI" id="CHEBI:29105"/>
        <note>catalytic</note>
    </ligand>
</feature>
<evidence type="ECO:0000256" key="13">
    <source>
        <dbReference type="ARBA" id="ARBA00061570"/>
    </source>
</evidence>
<dbReference type="Gene3D" id="1.20.58.760">
    <property type="entry name" value="Peptidase M41"/>
    <property type="match status" value="1"/>
</dbReference>
<evidence type="ECO:0000256" key="10">
    <source>
        <dbReference type="ARBA" id="ARBA00022989"/>
    </source>
</evidence>
<sequence>MGSDTLDGNGNPDPSISHYYTFSTDREAFFDEVYYPLVQNESGGYDVVTSGSAQTLTQFLDAQSLKYGTGSNIGVYHENLFLSYLPTIIYLVIMIALFFFLFRALMGATRGNQNAFDFNKSRARRVDDSKVKFKDVAGCDEEKAEMVELVDYLKDPKKFTKYGAKLPKGVLLVGPPGTGKTLLAKAVAGEAGVPFYSISGSDFVEMFVGVGAGRVRDLFKTAKQNAPCVVFIDEIDAVGRQRGAGLGGGNDEREQTLNQLLVELDGFEDNSGVIVIAATNRADVLDPALLRAGRFDRQITVSLPDKEGREAIFKVHARDKKFASDVDFSQLAKRTIGFSGADIANVLNEAAILAVRAKRDAITTADIDEAIDRRIVGIAKSSKGMSDKERRQVAYHESGHAIIGLTLKDSDKVRKITIIPRGQTGGHVLMGPDEDRFLMTKNELIAKIVGYLGGRSSEEIFFKDVSTGASNDIENATRIARSMVVEYGMSSLGPIQYEKDSGSVFLGRDYTNTQRNFSIQVADEIDKEVRKIIEDAHAQALKIINERKDDVSLIAETLLEYETINEEQIDYLLKNRKMPDNFATQKDSALSGAKHLQEVEKEEETKKAKETNNEDKKVEDSSNNSETK</sequence>
<evidence type="ECO:0000256" key="6">
    <source>
        <dbReference type="ARBA" id="ARBA00022741"/>
    </source>
</evidence>
<keyword evidence="8 14" id="KW-0862">Zinc</keyword>
<feature type="region of interest" description="Disordered" evidence="16">
    <location>
        <begin position="584"/>
        <end position="628"/>
    </location>
</feature>
<comment type="caution">
    <text evidence="18">The sequence shown here is derived from an EMBL/GenBank/DDBJ whole genome shotgun (WGS) entry which is preliminary data.</text>
</comment>
<organism evidence="18 19">
    <name type="scientific">Candidatus Onthovivens merdipullorum</name>
    <dbReference type="NCBI Taxonomy" id="2840889"/>
    <lineage>
        <taxon>Bacteria</taxon>
        <taxon>Bacillati</taxon>
        <taxon>Bacillota</taxon>
        <taxon>Bacilli</taxon>
        <taxon>Bacillales</taxon>
        <taxon>Candidatus Onthovivens</taxon>
    </lineage>
</organism>